<dbReference type="GO" id="GO:0051537">
    <property type="term" value="F:2 iron, 2 sulfur cluster binding"/>
    <property type="evidence" value="ECO:0007669"/>
    <property type="project" value="UniProtKB-KW"/>
</dbReference>
<reference evidence="8" key="1">
    <citation type="submission" date="2011-12" db="EMBL/GenBank/DDBJ databases">
        <title>Complete sequence of Clostridium clariflavum DSM 19732.</title>
        <authorList>
            <consortium name="US DOE Joint Genome Institute"/>
            <person name="Lucas S."/>
            <person name="Han J."/>
            <person name="Lapidus A."/>
            <person name="Cheng J.-F."/>
            <person name="Goodwin L."/>
            <person name="Pitluck S."/>
            <person name="Peters L."/>
            <person name="Teshima H."/>
            <person name="Detter J.C."/>
            <person name="Han C."/>
            <person name="Tapia R."/>
            <person name="Land M."/>
            <person name="Hauser L."/>
            <person name="Kyrpides N."/>
            <person name="Ivanova N."/>
            <person name="Pagani I."/>
            <person name="Kitzmiller T."/>
            <person name="Lynd L."/>
            <person name="Izquierdo J."/>
            <person name="Woyke T."/>
        </authorList>
    </citation>
    <scope>NUCLEOTIDE SEQUENCE [LARGE SCALE GENOMIC DNA]</scope>
    <source>
        <strain evidence="8">DSM 19732 / NBRC 101661 / EBR45</strain>
    </source>
</reference>
<keyword evidence="8" id="KW-1185">Reference proteome</keyword>
<dbReference type="GO" id="GO:0004497">
    <property type="term" value="F:monooxygenase activity"/>
    <property type="evidence" value="ECO:0007669"/>
    <property type="project" value="UniProtKB-ARBA"/>
</dbReference>
<accession>G8LX62</accession>
<name>G8LX62_ACECE</name>
<keyword evidence="4" id="KW-0411">Iron-sulfur</keyword>
<dbReference type="GO" id="GO:0016020">
    <property type="term" value="C:membrane"/>
    <property type="evidence" value="ECO:0007669"/>
    <property type="project" value="InterPro"/>
</dbReference>
<feature type="domain" description="Rieske" evidence="6">
    <location>
        <begin position="424"/>
        <end position="508"/>
    </location>
</feature>
<gene>
    <name evidence="7" type="ordered locus">Clocl_2159</name>
</gene>
<dbReference type="AlphaFoldDB" id="G8LX62"/>
<dbReference type="PANTHER" id="PTHR13847">
    <property type="entry name" value="SARCOSINE DEHYDROGENASE-RELATED"/>
    <property type="match status" value="1"/>
</dbReference>
<evidence type="ECO:0000313" key="8">
    <source>
        <dbReference type="Proteomes" id="UP000005435"/>
    </source>
</evidence>
<dbReference type="SUPFAM" id="SSF51905">
    <property type="entry name" value="FAD/NAD(P)-binding domain"/>
    <property type="match status" value="1"/>
</dbReference>
<dbReference type="Gene3D" id="2.102.10.10">
    <property type="entry name" value="Rieske [2Fe-2S] iron-sulphur domain"/>
    <property type="match status" value="1"/>
</dbReference>
<keyword evidence="2" id="KW-0479">Metal-binding</keyword>
<dbReference type="InterPro" id="IPR036188">
    <property type="entry name" value="FAD/NAD-bd_sf"/>
</dbReference>
<dbReference type="PANTHER" id="PTHR13847:SF274">
    <property type="entry name" value="RIESKE 2FE-2S IRON-SULFUR PROTEIN YHFW-RELATED"/>
    <property type="match status" value="1"/>
</dbReference>
<dbReference type="KEGG" id="ccl:Clocl_2159"/>
<reference evidence="7 8" key="2">
    <citation type="journal article" date="2012" name="Stand. Genomic Sci.">
        <title>Complete Genome Sequence of Clostridium clariflavum DSM 19732.</title>
        <authorList>
            <person name="Izquierdo J.A."/>
            <person name="Goodwin L."/>
            <person name="Davenport K.W."/>
            <person name="Teshima H."/>
            <person name="Bruce D."/>
            <person name="Detter C."/>
            <person name="Tapia R."/>
            <person name="Han S."/>
            <person name="Land M."/>
            <person name="Hauser L."/>
            <person name="Jeffries C.D."/>
            <person name="Han J."/>
            <person name="Pitluck S."/>
            <person name="Nolan M."/>
            <person name="Chen A."/>
            <person name="Huntemann M."/>
            <person name="Mavromatis K."/>
            <person name="Mikhailova N."/>
            <person name="Liolios K."/>
            <person name="Woyke T."/>
            <person name="Lynd L.R."/>
        </authorList>
    </citation>
    <scope>NUCLEOTIDE SEQUENCE [LARGE SCALE GENOMIC DNA]</scope>
    <source>
        <strain evidence="8">DSM 19732 / NBRC 101661 / EBR45</strain>
    </source>
</reference>
<keyword evidence="5" id="KW-1015">Disulfide bond</keyword>
<dbReference type="InterPro" id="IPR036922">
    <property type="entry name" value="Rieske_2Fe-2S_sf"/>
</dbReference>
<evidence type="ECO:0000313" key="7">
    <source>
        <dbReference type="EMBL" id="AEV68753.1"/>
    </source>
</evidence>
<evidence type="ECO:0000256" key="5">
    <source>
        <dbReference type="ARBA" id="ARBA00023157"/>
    </source>
</evidence>
<protein>
    <submittedName>
        <fullName evidence="7">Glycine/D-amino acid oxidase, deaminating</fullName>
    </submittedName>
</protein>
<dbReference type="InterPro" id="IPR038010">
    <property type="entry name" value="YhfW_C"/>
</dbReference>
<dbReference type="CDD" id="cd03477">
    <property type="entry name" value="Rieske_YhfW_C"/>
    <property type="match status" value="1"/>
</dbReference>
<dbReference type="SUPFAM" id="SSF50022">
    <property type="entry name" value="ISP domain"/>
    <property type="match status" value="1"/>
</dbReference>
<dbReference type="Gene3D" id="3.50.50.60">
    <property type="entry name" value="FAD/NAD(P)-binding domain"/>
    <property type="match status" value="1"/>
</dbReference>
<evidence type="ECO:0000256" key="2">
    <source>
        <dbReference type="ARBA" id="ARBA00022723"/>
    </source>
</evidence>
<evidence type="ECO:0000256" key="4">
    <source>
        <dbReference type="ARBA" id="ARBA00023014"/>
    </source>
</evidence>
<dbReference type="HOGENOM" id="CLU_007884_15_1_9"/>
<evidence type="ECO:0000256" key="1">
    <source>
        <dbReference type="ARBA" id="ARBA00022714"/>
    </source>
</evidence>
<dbReference type="OrthoDB" id="9767869at2"/>
<dbReference type="PROSITE" id="PS51296">
    <property type="entry name" value="RIESKE"/>
    <property type="match status" value="1"/>
</dbReference>
<dbReference type="GO" id="GO:0005737">
    <property type="term" value="C:cytoplasm"/>
    <property type="evidence" value="ECO:0007669"/>
    <property type="project" value="TreeGrafter"/>
</dbReference>
<dbReference type="EMBL" id="CP003065">
    <property type="protein sequence ID" value="AEV68753.1"/>
    <property type="molecule type" value="Genomic_DNA"/>
</dbReference>
<dbReference type="InterPro" id="IPR017941">
    <property type="entry name" value="Rieske_2Fe-2S"/>
</dbReference>
<dbReference type="RefSeq" id="WP_014255332.1">
    <property type="nucleotide sequence ID" value="NC_016627.1"/>
</dbReference>
<dbReference type="GO" id="GO:0016705">
    <property type="term" value="F:oxidoreductase activity, acting on paired donors, with incorporation or reduction of molecular oxygen"/>
    <property type="evidence" value="ECO:0007669"/>
    <property type="project" value="UniProtKB-ARBA"/>
</dbReference>
<dbReference type="Pfam" id="PF01266">
    <property type="entry name" value="DAO"/>
    <property type="match status" value="1"/>
</dbReference>
<sequence length="521" mass="58203">MNSNLDKNFNNPPQSYWMASVQQPEYPVLNDDIKADIAIVGGGFAGIATAYFLKKQGINAVILEADRILQGTTGHTTAKITSQHELIYSKLKKQMGEELTKQYADANETAIKIIEKIICENNIECDYTPQSAYVFTQDESYLEQIKDEVETASSLGIKAAYVEEIPFSIPIKGAVRFDDQAQFHPLKFLHPLAQKLYNDGVRIFEQSRVVDMEEHGNYILITNRGKKVTAEKVIIASHYPFYNKHGLYFGRLYTDRSYALAIKAKEKYPGGMYINIEEPARSLRIVKTDQGELIIVGGDHHKTGQGIDTTMHYEALKAFANRIFTVEDYPYRWSTQDCMTMDGVPYVGNYTSKTPNLYIATGFGKWGMTNSIAAAAILSDLIVKGDSPWKDVYNPSRQTIIASAKNFVVENLNVAKELIGGKISPAPASEDIKPGEGKIIEINGQKAGAYRDEQGTLHIVDTTCTHMGCELSWNSAEKTWDCPCHGSRFTYEGDIVEGPTVTPLKVHKDVNTIEKLLKDDF</sequence>
<dbReference type="InterPro" id="IPR006076">
    <property type="entry name" value="FAD-dep_OxRdtase"/>
</dbReference>
<keyword evidence="3" id="KW-0408">Iron</keyword>
<dbReference type="eggNOG" id="COG0665">
    <property type="taxonomic scope" value="Bacteria"/>
</dbReference>
<dbReference type="InterPro" id="IPR005805">
    <property type="entry name" value="Rieske_Fe-S_prot_C"/>
</dbReference>
<proteinExistence type="predicted"/>
<dbReference type="eggNOG" id="COG0723">
    <property type="taxonomic scope" value="Bacteria"/>
</dbReference>
<dbReference type="STRING" id="720554.Clocl_2159"/>
<dbReference type="Pfam" id="PF00355">
    <property type="entry name" value="Rieske"/>
    <property type="match status" value="1"/>
</dbReference>
<dbReference type="PRINTS" id="PR00162">
    <property type="entry name" value="RIESKE"/>
</dbReference>
<dbReference type="FunFam" id="2.102.10.10:FF:000014">
    <property type="entry name" value="Oxidoreductase, FAD dependent"/>
    <property type="match status" value="1"/>
</dbReference>
<evidence type="ECO:0000259" key="6">
    <source>
        <dbReference type="PROSITE" id="PS51296"/>
    </source>
</evidence>
<dbReference type="Gene3D" id="3.30.9.10">
    <property type="entry name" value="D-Amino Acid Oxidase, subunit A, domain 2"/>
    <property type="match status" value="1"/>
</dbReference>
<dbReference type="Proteomes" id="UP000005435">
    <property type="component" value="Chromosome"/>
</dbReference>
<organism evidence="7 8">
    <name type="scientific">Acetivibrio clariflavus (strain DSM 19732 / NBRC 101661 / EBR45)</name>
    <name type="common">Clostridium clariflavum</name>
    <dbReference type="NCBI Taxonomy" id="720554"/>
    <lineage>
        <taxon>Bacteria</taxon>
        <taxon>Bacillati</taxon>
        <taxon>Bacillota</taxon>
        <taxon>Clostridia</taxon>
        <taxon>Eubacteriales</taxon>
        <taxon>Oscillospiraceae</taxon>
        <taxon>Acetivibrio</taxon>
    </lineage>
</organism>
<evidence type="ECO:0000256" key="3">
    <source>
        <dbReference type="ARBA" id="ARBA00023004"/>
    </source>
</evidence>
<keyword evidence="1" id="KW-0001">2Fe-2S</keyword>
<dbReference type="GO" id="GO:0046872">
    <property type="term" value="F:metal ion binding"/>
    <property type="evidence" value="ECO:0007669"/>
    <property type="project" value="UniProtKB-KW"/>
</dbReference>